<reference evidence="2 3" key="1">
    <citation type="submission" date="2019-03" db="EMBL/GenBank/DDBJ databases">
        <title>Genomic Encyclopedia of Type Strains, Phase IV (KMG-IV): sequencing the most valuable type-strain genomes for metagenomic binning, comparative biology and taxonomic classification.</title>
        <authorList>
            <person name="Goeker M."/>
        </authorList>
    </citation>
    <scope>NUCLEOTIDE SEQUENCE [LARGE SCALE GENOMIC DNA]</scope>
    <source>
        <strain evidence="2 3">DSM 100059</strain>
    </source>
</reference>
<proteinExistence type="predicted"/>
<protein>
    <submittedName>
        <fullName evidence="2">CRP-like cAMP-binding protein</fullName>
    </submittedName>
</protein>
<dbReference type="RefSeq" id="WP_133999699.1">
    <property type="nucleotide sequence ID" value="NZ_SODV01000002.1"/>
</dbReference>
<dbReference type="Proteomes" id="UP000294498">
    <property type="component" value="Unassembled WGS sequence"/>
</dbReference>
<dbReference type="SMART" id="SM00100">
    <property type="entry name" value="cNMP"/>
    <property type="match status" value="1"/>
</dbReference>
<sequence>MPPIFDHFKTFTDRETTLTPEELQQVWSLATVKELRRRQPLWAEGEVCRHKLFVAKGLLRAFCLKSDGSESILAFSPENSWFTDPESLKDETPSRLTVEAIEDTTMLLWTKEHFGRLLETIPALKSYFEKLIVNTLYLSRQRILENISYTTEEKYREFMESFPDVFQRVPLHMVASYLGVTRETLSRIRQAQLRQQKVVK</sequence>
<keyword evidence="3" id="KW-1185">Reference proteome</keyword>
<evidence type="ECO:0000259" key="1">
    <source>
        <dbReference type="PROSITE" id="PS50042"/>
    </source>
</evidence>
<comment type="caution">
    <text evidence="2">The sequence shown here is derived from an EMBL/GenBank/DDBJ whole genome shotgun (WGS) entry which is preliminary data.</text>
</comment>
<dbReference type="OrthoDB" id="9152304at2"/>
<accession>A0A4R8DIV5</accession>
<dbReference type="InterPro" id="IPR014710">
    <property type="entry name" value="RmlC-like_jellyroll"/>
</dbReference>
<dbReference type="AlphaFoldDB" id="A0A4R8DIV5"/>
<organism evidence="2 3">
    <name type="scientific">Dinghuibacter silviterrae</name>
    <dbReference type="NCBI Taxonomy" id="1539049"/>
    <lineage>
        <taxon>Bacteria</taxon>
        <taxon>Pseudomonadati</taxon>
        <taxon>Bacteroidota</taxon>
        <taxon>Chitinophagia</taxon>
        <taxon>Chitinophagales</taxon>
        <taxon>Chitinophagaceae</taxon>
        <taxon>Dinghuibacter</taxon>
    </lineage>
</organism>
<dbReference type="CDD" id="cd00038">
    <property type="entry name" value="CAP_ED"/>
    <property type="match status" value="1"/>
</dbReference>
<gene>
    <name evidence="2" type="ORF">EDB95_5298</name>
</gene>
<dbReference type="Pfam" id="PF00027">
    <property type="entry name" value="cNMP_binding"/>
    <property type="match status" value="1"/>
</dbReference>
<dbReference type="Gene3D" id="2.60.120.10">
    <property type="entry name" value="Jelly Rolls"/>
    <property type="match status" value="1"/>
</dbReference>
<dbReference type="EMBL" id="SODV01000002">
    <property type="protein sequence ID" value="TDW97448.1"/>
    <property type="molecule type" value="Genomic_DNA"/>
</dbReference>
<feature type="domain" description="Cyclic nucleotide-binding" evidence="1">
    <location>
        <begin position="14"/>
        <end position="118"/>
    </location>
</feature>
<dbReference type="InterPro" id="IPR018490">
    <property type="entry name" value="cNMP-bd_dom_sf"/>
</dbReference>
<dbReference type="SUPFAM" id="SSF51206">
    <property type="entry name" value="cAMP-binding domain-like"/>
    <property type="match status" value="1"/>
</dbReference>
<evidence type="ECO:0000313" key="2">
    <source>
        <dbReference type="EMBL" id="TDW97448.1"/>
    </source>
</evidence>
<dbReference type="PROSITE" id="PS50042">
    <property type="entry name" value="CNMP_BINDING_3"/>
    <property type="match status" value="1"/>
</dbReference>
<name>A0A4R8DIV5_9BACT</name>
<dbReference type="InterPro" id="IPR000595">
    <property type="entry name" value="cNMP-bd_dom"/>
</dbReference>
<evidence type="ECO:0000313" key="3">
    <source>
        <dbReference type="Proteomes" id="UP000294498"/>
    </source>
</evidence>